<evidence type="ECO:0000259" key="5">
    <source>
        <dbReference type="Pfam" id="PF00389"/>
    </source>
</evidence>
<evidence type="ECO:0000256" key="1">
    <source>
        <dbReference type="ARBA" id="ARBA00005854"/>
    </source>
</evidence>
<comment type="similarity">
    <text evidence="1 4">Belongs to the D-isomer specific 2-hydroxyacid dehydrogenase family.</text>
</comment>
<dbReference type="InterPro" id="IPR006139">
    <property type="entry name" value="D-isomer_2_OHA_DH_cat_dom"/>
</dbReference>
<feature type="domain" description="D-isomer specific 2-hydroxyacid dehydrogenase NAD-binding" evidence="6">
    <location>
        <begin position="108"/>
        <end position="281"/>
    </location>
</feature>
<dbReference type="PANTHER" id="PTHR43333">
    <property type="entry name" value="2-HACID_DH_C DOMAIN-CONTAINING PROTEIN"/>
    <property type="match status" value="1"/>
</dbReference>
<keyword evidence="2 4" id="KW-0560">Oxidoreductase</keyword>
<dbReference type="InterPro" id="IPR029753">
    <property type="entry name" value="D-isomer_DH_CS"/>
</dbReference>
<dbReference type="Pfam" id="PF02826">
    <property type="entry name" value="2-Hacid_dh_C"/>
    <property type="match status" value="1"/>
</dbReference>
<dbReference type="PANTHER" id="PTHR43333:SF1">
    <property type="entry name" value="D-ISOMER SPECIFIC 2-HYDROXYACID DEHYDROGENASE NAD-BINDING DOMAIN-CONTAINING PROTEIN"/>
    <property type="match status" value="1"/>
</dbReference>
<dbReference type="CDD" id="cd05300">
    <property type="entry name" value="2-Hacid_dh_1"/>
    <property type="match status" value="1"/>
</dbReference>
<evidence type="ECO:0000313" key="8">
    <source>
        <dbReference type="Proteomes" id="UP000031982"/>
    </source>
</evidence>
<dbReference type="SUPFAM" id="SSF51735">
    <property type="entry name" value="NAD(P)-binding Rossmann-fold domains"/>
    <property type="match status" value="1"/>
</dbReference>
<evidence type="ECO:0000313" key="7">
    <source>
        <dbReference type="EMBL" id="KIL80245.1"/>
    </source>
</evidence>
<dbReference type="Pfam" id="PF00389">
    <property type="entry name" value="2-Hacid_dh"/>
    <property type="match status" value="1"/>
</dbReference>
<sequence>MLLVSLPDPLPEKERGYLTAFVYPMKVYFQEKFLNAAHEIPLHKIQIWLTYGSDITKEALNQMPSLKWIQVFQSGIEKVPLEELKKRGILLTNIKGIHGIPMSEHAISTILYFAKNLEKYTFNKQKHLWDRCGHDDEIYGKTISIFGAGTVGTAIAERCCDFGMRVIGVNTSGEHKSPFDEMYAMKDKETVLKTSDFVLLLLPSIPETYHCISRHELSLMKESAYLINLGRGSLINNQDLIHSLKSGSIRGASLDVFEEEPLPEDSPLWETPHLLITPHMAARTWRYYERALEKFALNFNAFQQGEQPPYIINLNKGY</sequence>
<gene>
    <name evidence="7" type="ORF">SD77_0093</name>
</gene>
<reference evidence="7 8" key="1">
    <citation type="submission" date="2015-01" db="EMBL/GenBank/DDBJ databases">
        <title>Genome Assembly of Bacillus badius MTCC 1458.</title>
        <authorList>
            <person name="Verma A."/>
            <person name="Khatri I."/>
            <person name="Mual P."/>
            <person name="Subramanian S."/>
            <person name="Krishnamurthi S."/>
        </authorList>
    </citation>
    <scope>NUCLEOTIDE SEQUENCE [LARGE SCALE GENOMIC DNA]</scope>
    <source>
        <strain evidence="7 8">MTCC 1458</strain>
    </source>
</reference>
<dbReference type="EMBL" id="JXLP01000001">
    <property type="protein sequence ID" value="KIL80245.1"/>
    <property type="molecule type" value="Genomic_DNA"/>
</dbReference>
<keyword evidence="3" id="KW-0520">NAD</keyword>
<proteinExistence type="inferred from homology"/>
<dbReference type="InterPro" id="IPR006140">
    <property type="entry name" value="D-isomer_DH_NAD-bd"/>
</dbReference>
<organism evidence="7 8">
    <name type="scientific">Bacillus badius</name>
    <dbReference type="NCBI Taxonomy" id="1455"/>
    <lineage>
        <taxon>Bacteria</taxon>
        <taxon>Bacillati</taxon>
        <taxon>Bacillota</taxon>
        <taxon>Bacilli</taxon>
        <taxon>Bacillales</taxon>
        <taxon>Bacillaceae</taxon>
        <taxon>Pseudobacillus</taxon>
    </lineage>
</organism>
<dbReference type="Gene3D" id="3.40.50.720">
    <property type="entry name" value="NAD(P)-binding Rossmann-like Domain"/>
    <property type="match status" value="2"/>
</dbReference>
<evidence type="ECO:0000256" key="4">
    <source>
        <dbReference type="RuleBase" id="RU003719"/>
    </source>
</evidence>
<evidence type="ECO:0000256" key="2">
    <source>
        <dbReference type="ARBA" id="ARBA00023002"/>
    </source>
</evidence>
<name>A0ABR5AZS3_BACBA</name>
<evidence type="ECO:0000256" key="3">
    <source>
        <dbReference type="ARBA" id="ARBA00023027"/>
    </source>
</evidence>
<protein>
    <submittedName>
        <fullName evidence="7">D-3-phosphoglycerate dehydrogenase</fullName>
    </submittedName>
</protein>
<dbReference type="PROSITE" id="PS00671">
    <property type="entry name" value="D_2_HYDROXYACID_DH_3"/>
    <property type="match status" value="1"/>
</dbReference>
<comment type="caution">
    <text evidence="7">The sequence shown here is derived from an EMBL/GenBank/DDBJ whole genome shotgun (WGS) entry which is preliminary data.</text>
</comment>
<dbReference type="InterPro" id="IPR036291">
    <property type="entry name" value="NAD(P)-bd_dom_sf"/>
</dbReference>
<accession>A0ABR5AZS3</accession>
<evidence type="ECO:0000259" key="6">
    <source>
        <dbReference type="Pfam" id="PF02826"/>
    </source>
</evidence>
<dbReference type="SUPFAM" id="SSF52283">
    <property type="entry name" value="Formate/glycerate dehydrogenase catalytic domain-like"/>
    <property type="match status" value="1"/>
</dbReference>
<dbReference type="RefSeq" id="WP_169799355.1">
    <property type="nucleotide sequence ID" value="NZ_JARTHD010000022.1"/>
</dbReference>
<keyword evidence="8" id="KW-1185">Reference proteome</keyword>
<dbReference type="Proteomes" id="UP000031982">
    <property type="component" value="Unassembled WGS sequence"/>
</dbReference>
<feature type="domain" description="D-isomer specific 2-hydroxyacid dehydrogenase catalytic" evidence="5">
    <location>
        <begin position="39"/>
        <end position="313"/>
    </location>
</feature>